<feature type="domain" description="MmgE/PrpD C-terminal" evidence="3">
    <location>
        <begin position="239"/>
        <end position="399"/>
    </location>
</feature>
<evidence type="ECO:0000313" key="4">
    <source>
        <dbReference type="EMBL" id="GAA4323767.1"/>
    </source>
</evidence>
<dbReference type="InterPro" id="IPR036148">
    <property type="entry name" value="MmgE/PrpD_sf"/>
</dbReference>
<dbReference type="Gene3D" id="3.30.1330.120">
    <property type="entry name" value="2-methylcitrate dehydratase PrpD"/>
    <property type="match status" value="1"/>
</dbReference>
<dbReference type="InterPro" id="IPR042188">
    <property type="entry name" value="MmgE/PrpD_sf_2"/>
</dbReference>
<dbReference type="Pfam" id="PF03972">
    <property type="entry name" value="MmgE_PrpD_N"/>
    <property type="match status" value="1"/>
</dbReference>
<dbReference type="InterPro" id="IPR045336">
    <property type="entry name" value="MmgE_PrpD_N"/>
</dbReference>
<accession>A0ABP8GGD6</accession>
<dbReference type="PANTHER" id="PTHR16943">
    <property type="entry name" value="2-METHYLCITRATE DEHYDRATASE-RELATED"/>
    <property type="match status" value="1"/>
</dbReference>
<comment type="similarity">
    <text evidence="1">Belongs to the PrpD family.</text>
</comment>
<dbReference type="PANTHER" id="PTHR16943:SF8">
    <property type="entry name" value="2-METHYLCITRATE DEHYDRATASE"/>
    <property type="match status" value="1"/>
</dbReference>
<dbReference type="Pfam" id="PF19305">
    <property type="entry name" value="MmgE_PrpD_C"/>
    <property type="match status" value="1"/>
</dbReference>
<proteinExistence type="inferred from homology"/>
<dbReference type="Proteomes" id="UP001501671">
    <property type="component" value="Unassembled WGS sequence"/>
</dbReference>
<evidence type="ECO:0000259" key="2">
    <source>
        <dbReference type="Pfam" id="PF03972"/>
    </source>
</evidence>
<evidence type="ECO:0000256" key="1">
    <source>
        <dbReference type="ARBA" id="ARBA00006174"/>
    </source>
</evidence>
<dbReference type="Gene3D" id="1.10.4100.10">
    <property type="entry name" value="2-methylcitrate dehydratase PrpD"/>
    <property type="match status" value="1"/>
</dbReference>
<dbReference type="InterPro" id="IPR042183">
    <property type="entry name" value="MmgE/PrpD_sf_1"/>
</dbReference>
<dbReference type="EMBL" id="BAABFO010000002">
    <property type="protein sequence ID" value="GAA4323767.1"/>
    <property type="molecule type" value="Genomic_DNA"/>
</dbReference>
<name>A0ABP8GGD6_9BURK</name>
<organism evidence="4 5">
    <name type="scientific">Pigmentiphaga soli</name>
    <dbReference type="NCBI Taxonomy" id="1007095"/>
    <lineage>
        <taxon>Bacteria</taxon>
        <taxon>Pseudomonadati</taxon>
        <taxon>Pseudomonadota</taxon>
        <taxon>Betaproteobacteria</taxon>
        <taxon>Burkholderiales</taxon>
        <taxon>Alcaligenaceae</taxon>
        <taxon>Pigmentiphaga</taxon>
    </lineage>
</organism>
<feature type="domain" description="MmgE/PrpD N-terminal" evidence="2">
    <location>
        <begin position="1"/>
        <end position="214"/>
    </location>
</feature>
<comment type="caution">
    <text evidence="4">The sequence shown here is derived from an EMBL/GenBank/DDBJ whole genome shotgun (WGS) entry which is preliminary data.</text>
</comment>
<gene>
    <name evidence="4" type="ORF">GCM10023144_04820</name>
</gene>
<dbReference type="InterPro" id="IPR045337">
    <property type="entry name" value="MmgE_PrpD_C"/>
</dbReference>
<reference evidence="5" key="1">
    <citation type="journal article" date="2019" name="Int. J. Syst. Evol. Microbiol.">
        <title>The Global Catalogue of Microorganisms (GCM) 10K type strain sequencing project: providing services to taxonomists for standard genome sequencing and annotation.</title>
        <authorList>
            <consortium name="The Broad Institute Genomics Platform"/>
            <consortium name="The Broad Institute Genome Sequencing Center for Infectious Disease"/>
            <person name="Wu L."/>
            <person name="Ma J."/>
        </authorList>
    </citation>
    <scope>NUCLEOTIDE SEQUENCE [LARGE SCALE GENOMIC DNA]</scope>
    <source>
        <strain evidence="5">JCM 17666</strain>
    </source>
</reference>
<protein>
    <submittedName>
        <fullName evidence="4">MmgE/PrpD family protein</fullName>
    </submittedName>
</protein>
<dbReference type="SUPFAM" id="SSF103378">
    <property type="entry name" value="2-methylcitrate dehydratase PrpD"/>
    <property type="match status" value="1"/>
</dbReference>
<sequence length="419" mass="43730">MLDIVAVAVAGIEADAAQACRQALADAGIGSGSSCVFGTDSALPPALAALVNGTAAHALELDGFGGGHAGAVVVPAVLAVAQTGRYSGEEVLTAIVAGFDVMSRVTEGAGGYRAHNDRGWHNTGTCGTFGAAAAVARLMGLDAMRFAAALGIAGTFTGGTWAYLADGAMTKRVHSGKAAEAGVMAAFFARAGMTGPRFVLEAPWGGFFPTYCGADARPERVLAKLGENFWIERSGIKPYACCRAIHSGIDALFDLMAAHSVTAADIVKIEVHCDETAIRQLGGRRIDTLLDAQLSLPYSLAVAAATQRAGLAQYSPPNVEDSEVQRLMRATELIWDRALATGASPTVRIALQDGRTLSRSVEFAKGAPENPLTDDELRAKALQLLELRLNRERAEALVRLADRIEASADAGEWIALLRP</sequence>
<dbReference type="InterPro" id="IPR005656">
    <property type="entry name" value="MmgE_PrpD"/>
</dbReference>
<keyword evidence="5" id="KW-1185">Reference proteome</keyword>
<evidence type="ECO:0000259" key="3">
    <source>
        <dbReference type="Pfam" id="PF19305"/>
    </source>
</evidence>
<evidence type="ECO:0000313" key="5">
    <source>
        <dbReference type="Proteomes" id="UP001501671"/>
    </source>
</evidence>